<evidence type="ECO:0000313" key="2">
    <source>
        <dbReference type="Proteomes" id="UP000774617"/>
    </source>
</evidence>
<sequence>MVRYLPLLSSPSFLSSRFFLHSLMQFEEIDPDRPTFGTRARRLIQGKDQRFFQRAKSFGLKMQKTELLHLAFVEKSFANVGNMPRYYNLRALMVCMYNVYNLNTNTIRDLLFTSFGLLPQQTSAWLEVCGDQGRSLRGPNAPHRVLYSAVAAKRTWTSKSSQEFLCGTASSPDFRHAKHLLLCFLFSSKDICKETRVFVPYRLALTTGYTDYQLSNTQQFARLLPAMTYPSQALPTRRVP</sequence>
<keyword evidence="2" id="KW-1185">Reference proteome</keyword>
<dbReference type="Proteomes" id="UP000774617">
    <property type="component" value="Unassembled WGS sequence"/>
</dbReference>
<comment type="caution">
    <text evidence="1">The sequence shown here is derived from an EMBL/GenBank/DDBJ whole genome shotgun (WGS) entry which is preliminary data.</text>
</comment>
<gene>
    <name evidence="1" type="ORF">B0J12DRAFT_703839</name>
</gene>
<organism evidence="1 2">
    <name type="scientific">Macrophomina phaseolina</name>
    <dbReference type="NCBI Taxonomy" id="35725"/>
    <lineage>
        <taxon>Eukaryota</taxon>
        <taxon>Fungi</taxon>
        <taxon>Dikarya</taxon>
        <taxon>Ascomycota</taxon>
        <taxon>Pezizomycotina</taxon>
        <taxon>Dothideomycetes</taxon>
        <taxon>Dothideomycetes incertae sedis</taxon>
        <taxon>Botryosphaeriales</taxon>
        <taxon>Botryosphaeriaceae</taxon>
        <taxon>Macrophomina</taxon>
    </lineage>
</organism>
<accession>A0ABQ8FX87</accession>
<proteinExistence type="predicted"/>
<dbReference type="EMBL" id="JAGTJR010000040">
    <property type="protein sequence ID" value="KAH7032339.1"/>
    <property type="molecule type" value="Genomic_DNA"/>
</dbReference>
<name>A0ABQ8FX87_9PEZI</name>
<evidence type="ECO:0000313" key="1">
    <source>
        <dbReference type="EMBL" id="KAH7032339.1"/>
    </source>
</evidence>
<protein>
    <submittedName>
        <fullName evidence="1">Uncharacterized protein</fullName>
    </submittedName>
</protein>
<reference evidence="1 2" key="1">
    <citation type="journal article" date="2021" name="Nat. Commun.">
        <title>Genetic determinants of endophytism in the Arabidopsis root mycobiome.</title>
        <authorList>
            <person name="Mesny F."/>
            <person name="Miyauchi S."/>
            <person name="Thiergart T."/>
            <person name="Pickel B."/>
            <person name="Atanasova L."/>
            <person name="Karlsson M."/>
            <person name="Huettel B."/>
            <person name="Barry K.W."/>
            <person name="Haridas S."/>
            <person name="Chen C."/>
            <person name="Bauer D."/>
            <person name="Andreopoulos W."/>
            <person name="Pangilinan J."/>
            <person name="LaButti K."/>
            <person name="Riley R."/>
            <person name="Lipzen A."/>
            <person name="Clum A."/>
            <person name="Drula E."/>
            <person name="Henrissat B."/>
            <person name="Kohler A."/>
            <person name="Grigoriev I.V."/>
            <person name="Martin F.M."/>
            <person name="Hacquard S."/>
        </authorList>
    </citation>
    <scope>NUCLEOTIDE SEQUENCE [LARGE SCALE GENOMIC DNA]</scope>
    <source>
        <strain evidence="1 2">MPI-SDFR-AT-0080</strain>
    </source>
</reference>